<feature type="binding site" evidence="9">
    <location>
        <position position="64"/>
    </location>
    <ligand>
        <name>FMN</name>
        <dbReference type="ChEBI" id="CHEBI:58210"/>
    </ligand>
</feature>
<keyword evidence="6 7" id="KW-0560">Oxidoreductase</keyword>
<feature type="binding site" evidence="9">
    <location>
        <position position="134"/>
    </location>
    <ligand>
        <name>FMN</name>
        <dbReference type="ChEBI" id="CHEBI:58210"/>
    </ligand>
</feature>
<evidence type="ECO:0000256" key="5">
    <source>
        <dbReference type="ARBA" id="ARBA00022857"/>
    </source>
</evidence>
<dbReference type="SUPFAM" id="SSF51395">
    <property type="entry name" value="FMN-linked oxidoreductases"/>
    <property type="match status" value="1"/>
</dbReference>
<evidence type="ECO:0000256" key="4">
    <source>
        <dbReference type="ARBA" id="ARBA00022694"/>
    </source>
</evidence>
<dbReference type="EC" id="1.3.1.-" evidence="7"/>
<protein>
    <recommendedName>
        <fullName evidence="7">tRNA-dihydrouridine synthase</fullName>
        <ecNumber evidence="7">1.3.1.-</ecNumber>
    </recommendedName>
</protein>
<accession>A0A9D2MBI2</accession>
<evidence type="ECO:0000256" key="7">
    <source>
        <dbReference type="PIRNR" id="PIRNR006621"/>
    </source>
</evidence>
<keyword evidence="2 7" id="KW-0285">Flavoprotein</keyword>
<dbReference type="Gene3D" id="3.20.20.70">
    <property type="entry name" value="Aldolase class I"/>
    <property type="match status" value="1"/>
</dbReference>
<evidence type="ECO:0000256" key="1">
    <source>
        <dbReference type="ARBA" id="ARBA00001917"/>
    </source>
</evidence>
<dbReference type="PROSITE" id="PS01136">
    <property type="entry name" value="UPF0034"/>
    <property type="match status" value="1"/>
</dbReference>
<feature type="binding site" evidence="9">
    <location>
        <begin position="219"/>
        <end position="220"/>
    </location>
    <ligand>
        <name>FMN</name>
        <dbReference type="ChEBI" id="CHEBI:58210"/>
    </ligand>
</feature>
<reference evidence="11" key="2">
    <citation type="submission" date="2021-04" db="EMBL/GenBank/DDBJ databases">
        <authorList>
            <person name="Gilroy R."/>
        </authorList>
    </citation>
    <scope>NUCLEOTIDE SEQUENCE</scope>
    <source>
        <strain evidence="11">CHK189-11263</strain>
    </source>
</reference>
<dbReference type="PANTHER" id="PTHR45846:SF1">
    <property type="entry name" value="TRNA-DIHYDROURIDINE(47) SYNTHASE [NAD(P)(+)]-LIKE"/>
    <property type="match status" value="1"/>
</dbReference>
<feature type="domain" description="DUS-like FMN-binding" evidence="10">
    <location>
        <begin position="5"/>
        <end position="232"/>
    </location>
</feature>
<keyword evidence="4 7" id="KW-0819">tRNA processing</keyword>
<evidence type="ECO:0000256" key="6">
    <source>
        <dbReference type="ARBA" id="ARBA00023002"/>
    </source>
</evidence>
<dbReference type="GO" id="GO:0003723">
    <property type="term" value="F:RNA binding"/>
    <property type="evidence" value="ECO:0007669"/>
    <property type="project" value="TreeGrafter"/>
</dbReference>
<dbReference type="Proteomes" id="UP000824208">
    <property type="component" value="Unassembled WGS sequence"/>
</dbReference>
<feature type="binding site" evidence="9">
    <location>
        <position position="163"/>
    </location>
    <ligand>
        <name>FMN</name>
        <dbReference type="ChEBI" id="CHEBI:58210"/>
    </ligand>
</feature>
<keyword evidence="5" id="KW-0521">NADP</keyword>
<evidence type="ECO:0000256" key="8">
    <source>
        <dbReference type="PIRSR" id="PIRSR006621-1"/>
    </source>
</evidence>
<evidence type="ECO:0000256" key="9">
    <source>
        <dbReference type="PIRSR" id="PIRSR006621-2"/>
    </source>
</evidence>
<organism evidence="11 12">
    <name type="scientific">Candidatus Flavonifractor intestinipullorum</name>
    <dbReference type="NCBI Taxonomy" id="2838587"/>
    <lineage>
        <taxon>Bacteria</taxon>
        <taxon>Bacillati</taxon>
        <taxon>Bacillota</taxon>
        <taxon>Clostridia</taxon>
        <taxon>Eubacteriales</taxon>
        <taxon>Oscillospiraceae</taxon>
        <taxon>Flavonifractor</taxon>
    </lineage>
</organism>
<comment type="function">
    <text evidence="7">Catalyzes the synthesis of 5,6-dihydrouridine (D), a modified base found in the D-loop of most tRNAs, via the reduction of the C5-C6 double bond in target uridines.</text>
</comment>
<dbReference type="PANTHER" id="PTHR45846">
    <property type="entry name" value="TRNA-DIHYDROURIDINE(47) SYNTHASE [NAD(P)(+)]-LIKE"/>
    <property type="match status" value="1"/>
</dbReference>
<evidence type="ECO:0000256" key="2">
    <source>
        <dbReference type="ARBA" id="ARBA00022630"/>
    </source>
</evidence>
<reference evidence="11" key="1">
    <citation type="journal article" date="2021" name="PeerJ">
        <title>Extensive microbial diversity within the chicken gut microbiome revealed by metagenomics and culture.</title>
        <authorList>
            <person name="Gilroy R."/>
            <person name="Ravi A."/>
            <person name="Getino M."/>
            <person name="Pursley I."/>
            <person name="Horton D.L."/>
            <person name="Alikhan N.F."/>
            <person name="Baker D."/>
            <person name="Gharbi K."/>
            <person name="Hall N."/>
            <person name="Watson M."/>
            <person name="Adriaenssens E.M."/>
            <person name="Foster-Nyarko E."/>
            <person name="Jarju S."/>
            <person name="Secka A."/>
            <person name="Antonio M."/>
            <person name="Oren A."/>
            <person name="Chaudhuri R.R."/>
            <person name="La Ragione R."/>
            <person name="Hildebrand F."/>
            <person name="Pallen M.J."/>
        </authorList>
    </citation>
    <scope>NUCLEOTIDE SEQUENCE</scope>
    <source>
        <strain evidence="11">CHK189-11263</strain>
    </source>
</reference>
<evidence type="ECO:0000256" key="3">
    <source>
        <dbReference type="ARBA" id="ARBA00022643"/>
    </source>
</evidence>
<sequence>MDYEFAPMEGITDWRYRRAHSRAFSGVDRYYMPFLSPGQGHAFTRREKEEIDPAHNEGVRVVPQLLTRRAEDFLWAAGELAALGYREVNLNLGCPSGTVTAKGKGAGFLARPEELEAFLDAIFSAGLPIAISVKTRLGMRSEEEFPALLALYNRYPIARLIIHPRVREDYYRRPVRPGAFVRALGESRNPVGYNGDLVTAEDCRRAERTWPDLASLMAGRALVGDPALFRKARGGPPASKEELERFHGELYETYAAAFGSRRNAMLRMKELWFYHIHLFRDGEKYGKHLKKARDPAEFEAWSAAAYRDLELLEDLPRVQ</sequence>
<comment type="cofactor">
    <cofactor evidence="1 7 9">
        <name>FMN</name>
        <dbReference type="ChEBI" id="CHEBI:58210"/>
    </cofactor>
</comment>
<evidence type="ECO:0000313" key="12">
    <source>
        <dbReference type="Proteomes" id="UP000824208"/>
    </source>
</evidence>
<evidence type="ECO:0000313" key="11">
    <source>
        <dbReference type="EMBL" id="HJB56598.1"/>
    </source>
</evidence>
<keyword evidence="9" id="KW-0547">Nucleotide-binding</keyword>
<feature type="active site" description="Proton donor" evidence="8">
    <location>
        <position position="94"/>
    </location>
</feature>
<dbReference type="GO" id="GO:0050660">
    <property type="term" value="F:flavin adenine dinucleotide binding"/>
    <property type="evidence" value="ECO:0007669"/>
    <property type="project" value="InterPro"/>
</dbReference>
<dbReference type="InterPro" id="IPR018517">
    <property type="entry name" value="tRNA_hU_synthase_CS"/>
</dbReference>
<name>A0A9D2MBI2_9FIRM</name>
<comment type="caution">
    <text evidence="11">The sequence shown here is derived from an EMBL/GenBank/DDBJ whole genome shotgun (WGS) entry which is preliminary data.</text>
</comment>
<proteinExistence type="inferred from homology"/>
<dbReference type="InterPro" id="IPR013785">
    <property type="entry name" value="Aldolase_TIM"/>
</dbReference>
<dbReference type="AlphaFoldDB" id="A0A9D2MBI2"/>
<dbReference type="InterPro" id="IPR035587">
    <property type="entry name" value="DUS-like_FMN-bd"/>
</dbReference>
<evidence type="ECO:0000259" key="10">
    <source>
        <dbReference type="Pfam" id="PF01207"/>
    </source>
</evidence>
<dbReference type="GO" id="GO:0017150">
    <property type="term" value="F:tRNA dihydrouridine synthase activity"/>
    <property type="evidence" value="ECO:0007669"/>
    <property type="project" value="InterPro"/>
</dbReference>
<dbReference type="Pfam" id="PF01207">
    <property type="entry name" value="Dus"/>
    <property type="match status" value="1"/>
</dbReference>
<dbReference type="PIRSF" id="PIRSF006621">
    <property type="entry name" value="Dus"/>
    <property type="match status" value="1"/>
</dbReference>
<keyword evidence="3 7" id="KW-0288">FMN</keyword>
<gene>
    <name evidence="11" type="ORF">H9714_03505</name>
</gene>
<dbReference type="InterPro" id="IPR001269">
    <property type="entry name" value="DUS_fam"/>
</dbReference>
<comment type="similarity">
    <text evidence="7">Belongs to the dus family.</text>
</comment>
<dbReference type="EMBL" id="DWYC01000036">
    <property type="protein sequence ID" value="HJB56598.1"/>
    <property type="molecule type" value="Genomic_DNA"/>
</dbReference>
<dbReference type="CDD" id="cd02801">
    <property type="entry name" value="DUS_like_FMN"/>
    <property type="match status" value="1"/>
</dbReference>